<dbReference type="PANTHER" id="PTHR42827">
    <property type="entry name" value="IRON-SULFUR CLUSTER-BINDING PROTEIN-RELATED"/>
    <property type="match status" value="1"/>
</dbReference>
<dbReference type="EMBL" id="BARW01000446">
    <property type="protein sequence ID" value="GAI64630.1"/>
    <property type="molecule type" value="Genomic_DNA"/>
</dbReference>
<dbReference type="PANTHER" id="PTHR42827:SF1">
    <property type="entry name" value="IRON-SULFUR CLUSTER-BINDING PROTEIN"/>
    <property type="match status" value="1"/>
</dbReference>
<name>X1RN86_9ZZZZ</name>
<dbReference type="AlphaFoldDB" id="X1RN86"/>
<protein>
    <submittedName>
        <fullName evidence="1">Uncharacterized protein</fullName>
    </submittedName>
</protein>
<accession>X1RN86</accession>
<sequence>MNEQLLHFLENTFADSELNRLPEKFEGGRIFTSPLIGVVAGDDPIFLKFKEVVGPEHFTPLEMWNECGQEEFPANQLRIVSIVFPFVKKIRDESKNIIQLPRVTLPADIYSVARNYANEFMVYILKQCVSYFQEKGFMAAAGVLNEGYTIVTKGDFYSTWSERHTAYAAGLGTFSLHEGLITEVGCNIRLASVITSAPLEITPPALYARS</sequence>
<proteinExistence type="predicted"/>
<organism evidence="1">
    <name type="scientific">marine sediment metagenome</name>
    <dbReference type="NCBI Taxonomy" id="412755"/>
    <lineage>
        <taxon>unclassified sequences</taxon>
        <taxon>metagenomes</taxon>
        <taxon>ecological metagenomes</taxon>
    </lineage>
</organism>
<evidence type="ECO:0000313" key="1">
    <source>
        <dbReference type="EMBL" id="GAI64630.1"/>
    </source>
</evidence>
<comment type="caution">
    <text evidence="1">The sequence shown here is derived from an EMBL/GenBank/DDBJ whole genome shotgun (WGS) entry which is preliminary data.</text>
</comment>
<gene>
    <name evidence="1" type="ORF">S12H4_01990</name>
</gene>
<reference evidence="1" key="1">
    <citation type="journal article" date="2014" name="Front. Microbiol.">
        <title>High frequency of phylogenetically diverse reductive dehalogenase-homologous genes in deep subseafloor sedimentary metagenomes.</title>
        <authorList>
            <person name="Kawai M."/>
            <person name="Futagami T."/>
            <person name="Toyoda A."/>
            <person name="Takaki Y."/>
            <person name="Nishi S."/>
            <person name="Hori S."/>
            <person name="Arai W."/>
            <person name="Tsubouchi T."/>
            <person name="Morono Y."/>
            <person name="Uchiyama I."/>
            <person name="Ito T."/>
            <person name="Fujiyama A."/>
            <person name="Inagaki F."/>
            <person name="Takami H."/>
        </authorList>
    </citation>
    <scope>NUCLEOTIDE SEQUENCE</scope>
    <source>
        <strain evidence="1">Expedition CK06-06</strain>
    </source>
</reference>